<evidence type="ECO:0000313" key="3">
    <source>
        <dbReference type="EMBL" id="AUH33415.1"/>
    </source>
</evidence>
<dbReference type="OrthoDB" id="7840049at2"/>
<dbReference type="KEGG" id="paro:CUV01_08440"/>
<evidence type="ECO:0000259" key="2">
    <source>
        <dbReference type="Pfam" id="PF13472"/>
    </source>
</evidence>
<gene>
    <name evidence="3" type="ORF">CUV01_08440</name>
</gene>
<feature type="domain" description="SGNH hydrolase-type esterase" evidence="2">
    <location>
        <begin position="39"/>
        <end position="221"/>
    </location>
</feature>
<dbReference type="Proteomes" id="UP000233742">
    <property type="component" value="Chromosome"/>
</dbReference>
<dbReference type="PROSITE" id="PS51257">
    <property type="entry name" value="PROKAR_LIPOPROTEIN"/>
    <property type="match status" value="1"/>
</dbReference>
<proteinExistence type="predicted"/>
<evidence type="ECO:0000313" key="4">
    <source>
        <dbReference type="Proteomes" id="UP000233742"/>
    </source>
</evidence>
<feature type="signal peptide" evidence="1">
    <location>
        <begin position="1"/>
        <end position="24"/>
    </location>
</feature>
<keyword evidence="4" id="KW-1185">Reference proteome</keyword>
<keyword evidence="1" id="KW-0732">Signal</keyword>
<dbReference type="SUPFAM" id="SSF52266">
    <property type="entry name" value="SGNH hydrolase"/>
    <property type="match status" value="1"/>
</dbReference>
<dbReference type="GO" id="GO:0016788">
    <property type="term" value="F:hydrolase activity, acting on ester bonds"/>
    <property type="evidence" value="ECO:0007669"/>
    <property type="project" value="UniProtKB-ARBA"/>
</dbReference>
<reference evidence="3 4" key="1">
    <citation type="submission" date="2017-12" db="EMBL/GenBank/DDBJ databases">
        <authorList>
            <person name="Hurst M.R.H."/>
        </authorList>
    </citation>
    <scope>NUCLEOTIDE SEQUENCE [LARGE SCALE GENOMIC DNA]</scope>
    <source>
        <strain evidence="3 4">BM15</strain>
    </source>
</reference>
<dbReference type="Pfam" id="PF13472">
    <property type="entry name" value="Lipase_GDSL_2"/>
    <property type="match status" value="1"/>
</dbReference>
<keyword evidence="3" id="KW-0378">Hydrolase</keyword>
<dbReference type="EMBL" id="CP025408">
    <property type="protein sequence ID" value="AUH33415.1"/>
    <property type="molecule type" value="Genomic_DNA"/>
</dbReference>
<protein>
    <submittedName>
        <fullName evidence="3">SGNH/GDSL hydrolase family protein</fullName>
    </submittedName>
</protein>
<sequence>MNAMMRILALLTLALLISCGGRTYQPEATTGNAPRILMMGDSLLAWNRLRGGSVARALATRLGEPVTDKSISGATYATRETGDAEKSGGIGSQYKPGSWDWVVMNGGGNNLLFGCGCAGCADELNRLISADGRAGVIPQTVARARRGGAQVIYTGYLRSPGFTSPVEHCGPIGDQLDQRLALMAARDSGVHFLRLADLVRRPGDTTYHFIDGVHPSLKGSAAIADRLAAIIQP</sequence>
<organism evidence="3 4">
    <name type="scientific">Paracoccus tegillarcae</name>
    <dbReference type="NCBI Taxonomy" id="1529068"/>
    <lineage>
        <taxon>Bacteria</taxon>
        <taxon>Pseudomonadati</taxon>
        <taxon>Pseudomonadota</taxon>
        <taxon>Alphaproteobacteria</taxon>
        <taxon>Rhodobacterales</taxon>
        <taxon>Paracoccaceae</taxon>
        <taxon>Paracoccus</taxon>
    </lineage>
</organism>
<feature type="chain" id="PRO_5014791519" evidence="1">
    <location>
        <begin position="25"/>
        <end position="233"/>
    </location>
</feature>
<dbReference type="Gene3D" id="3.40.50.1110">
    <property type="entry name" value="SGNH hydrolase"/>
    <property type="match status" value="1"/>
</dbReference>
<dbReference type="InterPro" id="IPR036514">
    <property type="entry name" value="SGNH_hydro_sf"/>
</dbReference>
<dbReference type="InterPro" id="IPR013830">
    <property type="entry name" value="SGNH_hydro"/>
</dbReference>
<evidence type="ECO:0000256" key="1">
    <source>
        <dbReference type="SAM" id="SignalP"/>
    </source>
</evidence>
<accession>A0A2K9EP28</accession>
<dbReference type="AlphaFoldDB" id="A0A2K9EP28"/>
<name>A0A2K9EP28_9RHOB</name>
<dbReference type="CDD" id="cd00229">
    <property type="entry name" value="SGNH_hydrolase"/>
    <property type="match status" value="1"/>
</dbReference>